<reference evidence="2" key="1">
    <citation type="journal article" date="2024" name="Proc. Natl. Acad. Sci. U.S.A.">
        <title>Extraordinary preservation of gene collinearity over three hundred million years revealed in homosporous lycophytes.</title>
        <authorList>
            <person name="Li C."/>
            <person name="Wickell D."/>
            <person name="Kuo L.Y."/>
            <person name="Chen X."/>
            <person name="Nie B."/>
            <person name="Liao X."/>
            <person name="Peng D."/>
            <person name="Ji J."/>
            <person name="Jenkins J."/>
            <person name="Williams M."/>
            <person name="Shu S."/>
            <person name="Plott C."/>
            <person name="Barry K."/>
            <person name="Rajasekar S."/>
            <person name="Grimwood J."/>
            <person name="Han X."/>
            <person name="Sun S."/>
            <person name="Hou Z."/>
            <person name="He W."/>
            <person name="Dai G."/>
            <person name="Sun C."/>
            <person name="Schmutz J."/>
            <person name="Leebens-Mack J.H."/>
            <person name="Li F.W."/>
            <person name="Wang L."/>
        </authorList>
    </citation>
    <scope>NUCLEOTIDE SEQUENCE [LARGE SCALE GENOMIC DNA]</scope>
    <source>
        <strain evidence="2">cv. PW_Plant_1</strain>
    </source>
</reference>
<protein>
    <submittedName>
        <fullName evidence="1">Uncharacterized protein</fullName>
    </submittedName>
</protein>
<proteinExistence type="predicted"/>
<accession>A0ACC2C257</accession>
<dbReference type="Proteomes" id="UP001162992">
    <property type="component" value="Chromosome 12"/>
</dbReference>
<keyword evidence="2" id="KW-1185">Reference proteome</keyword>
<dbReference type="EMBL" id="CM055103">
    <property type="protein sequence ID" value="KAJ7536126.1"/>
    <property type="molecule type" value="Genomic_DNA"/>
</dbReference>
<name>A0ACC2C257_DIPCM</name>
<evidence type="ECO:0000313" key="1">
    <source>
        <dbReference type="EMBL" id="KAJ7536126.1"/>
    </source>
</evidence>
<evidence type="ECO:0000313" key="2">
    <source>
        <dbReference type="Proteomes" id="UP001162992"/>
    </source>
</evidence>
<sequence length="390" mass="43091">MYQMKKYNSSALVAHRGHLYAQSEKTLALYLCSPEKPAVQLPAQVPPEPKPRLRWTPELHERFSDAVKQLGGPDKATPKAVMRIMDVKGLTLYHLKSHLQKYRLGMHIGNKDLGTDLEKDGFSEDRLPANESMHTATSPTLSNLEINKTLAIQLEVQKQLQEQLEIQRQLQVQIEAQSKYLQFILEKTRETFTGHIAASPGLEAAQAELTDLATKVSLESYGTSLPALEFSLPESPRLTGTLQHPHFTDLTTESKLTKLGVTGNHKRSNSDFEQGPTKKVKAFFCDGNGRIWKNEDDGDAKLQGYSCQSQKDETENRLAKVSEILPAHSTLLGIPGYYDQSVEEDDGHSSSPCSTAIKEDCLAAHLPVVMLTSCVGNQGSGDSAADEISH</sequence>
<comment type="caution">
    <text evidence="1">The sequence shown here is derived from an EMBL/GenBank/DDBJ whole genome shotgun (WGS) entry which is preliminary data.</text>
</comment>
<gene>
    <name evidence="1" type="ORF">O6H91_12G057200</name>
</gene>
<organism evidence="1 2">
    <name type="scientific">Diphasiastrum complanatum</name>
    <name type="common">Issler's clubmoss</name>
    <name type="synonym">Lycopodium complanatum</name>
    <dbReference type="NCBI Taxonomy" id="34168"/>
    <lineage>
        <taxon>Eukaryota</taxon>
        <taxon>Viridiplantae</taxon>
        <taxon>Streptophyta</taxon>
        <taxon>Embryophyta</taxon>
        <taxon>Tracheophyta</taxon>
        <taxon>Lycopodiopsida</taxon>
        <taxon>Lycopodiales</taxon>
        <taxon>Lycopodiaceae</taxon>
        <taxon>Lycopodioideae</taxon>
        <taxon>Diphasiastrum</taxon>
    </lineage>
</organism>